<dbReference type="SUPFAM" id="SSF48264">
    <property type="entry name" value="Cytochrome P450"/>
    <property type="match status" value="1"/>
</dbReference>
<dbReference type="CDD" id="cd11031">
    <property type="entry name" value="Cyp158A-like"/>
    <property type="match status" value="1"/>
</dbReference>
<evidence type="ECO:0000256" key="1">
    <source>
        <dbReference type="ARBA" id="ARBA00010617"/>
    </source>
</evidence>
<dbReference type="InterPro" id="IPR002397">
    <property type="entry name" value="Cyt_P450_B"/>
</dbReference>
<evidence type="ECO:0000313" key="3">
    <source>
        <dbReference type="Proteomes" id="UP001183388"/>
    </source>
</evidence>
<dbReference type="EMBL" id="JAVREN010000006">
    <property type="protein sequence ID" value="MDT0306457.1"/>
    <property type="molecule type" value="Genomic_DNA"/>
</dbReference>
<gene>
    <name evidence="2" type="ORF">RM780_05725</name>
</gene>
<dbReference type="Pfam" id="PF00067">
    <property type="entry name" value="p450"/>
    <property type="match status" value="1"/>
</dbReference>
<dbReference type="PANTHER" id="PTHR46696:SF6">
    <property type="entry name" value="P450, PUTATIVE (EUROFUNG)-RELATED"/>
    <property type="match status" value="1"/>
</dbReference>
<dbReference type="PRINTS" id="PR00359">
    <property type="entry name" value="BP450"/>
</dbReference>
<dbReference type="InterPro" id="IPR001128">
    <property type="entry name" value="Cyt_P450"/>
</dbReference>
<dbReference type="PANTHER" id="PTHR46696">
    <property type="entry name" value="P450, PUTATIVE (EUROFUNG)-RELATED"/>
    <property type="match status" value="1"/>
</dbReference>
<accession>A0ABU2L504</accession>
<dbReference type="InterPro" id="IPR036396">
    <property type="entry name" value="Cyt_P450_sf"/>
</dbReference>
<organism evidence="2 3">
    <name type="scientific">Streptomyces boetiae</name>
    <dbReference type="NCBI Taxonomy" id="3075541"/>
    <lineage>
        <taxon>Bacteria</taxon>
        <taxon>Bacillati</taxon>
        <taxon>Actinomycetota</taxon>
        <taxon>Actinomycetes</taxon>
        <taxon>Kitasatosporales</taxon>
        <taxon>Streptomycetaceae</taxon>
        <taxon>Streptomyces</taxon>
    </lineage>
</organism>
<keyword evidence="3" id="KW-1185">Reference proteome</keyword>
<name>A0ABU2L504_9ACTN</name>
<reference evidence="3" key="1">
    <citation type="submission" date="2023-07" db="EMBL/GenBank/DDBJ databases">
        <title>30 novel species of actinomycetes from the DSMZ collection.</title>
        <authorList>
            <person name="Nouioui I."/>
        </authorList>
    </citation>
    <scope>NUCLEOTIDE SEQUENCE [LARGE SCALE GENOMIC DNA]</scope>
    <source>
        <strain evidence="3">DSM 44917</strain>
    </source>
</reference>
<sequence length="399" mass="43950">MTVDTDLPQLPFRRSGLLEIAPEYARLRERAPLVRVRTEAGDLAWLATRYHTVRQLFADERLGRSHPDPSSAPRVSGSLLFGGPTGDFDTEPELNRLHREVLAPAFSARRARLVAGHVRALATGMIDRLAQRQPPVDLHEHLSFPLPVIAICELLGVPVAERDLFRLWSARFAGLVDPADAAGAVMAMQHHMRELVGEKRSHPGDDLVSDLIAAAEGHPLLTDDEIADIAVHLLLGGHENTVARIDHGTLLLLRHPEQREALRRHPALVEAAVEEILRVSVPVEDHFPRWARADIEVGEVTIRAGEAVLLSPSVANMDESVYPEPERFDIFRTPAPPQTGSGQGFAPTVGAALARMELRAIFSLLFQRLPGLRTAVPLAELRGEEERGTGGLKWLPVTW</sequence>
<comment type="caution">
    <text evidence="2">The sequence shown here is derived from an EMBL/GenBank/DDBJ whole genome shotgun (WGS) entry which is preliminary data.</text>
</comment>
<dbReference type="Gene3D" id="1.10.630.10">
    <property type="entry name" value="Cytochrome P450"/>
    <property type="match status" value="1"/>
</dbReference>
<comment type="similarity">
    <text evidence="1">Belongs to the cytochrome P450 family.</text>
</comment>
<dbReference type="RefSeq" id="WP_311629389.1">
    <property type="nucleotide sequence ID" value="NZ_JAVREN010000006.1"/>
</dbReference>
<proteinExistence type="inferred from homology"/>
<protein>
    <submittedName>
        <fullName evidence="2">Cytochrome P450</fullName>
    </submittedName>
</protein>
<dbReference type="Proteomes" id="UP001183388">
    <property type="component" value="Unassembled WGS sequence"/>
</dbReference>
<evidence type="ECO:0000313" key="2">
    <source>
        <dbReference type="EMBL" id="MDT0306457.1"/>
    </source>
</evidence>